<dbReference type="EC" id="2.4.-.-" evidence="2"/>
<dbReference type="SUPFAM" id="SSF53756">
    <property type="entry name" value="UDP-Glycosyltransferase/glycogen phosphorylase"/>
    <property type="match status" value="1"/>
</dbReference>
<sequence length="410" mass="45348">MPMKIAYLVNQYPKVSHSFIRREIAAMERQGFDVQRIALRGWDAEVVDQEDQAERERTEYVLKEGMGALLKDVMGAAIERPQAFLKSLVLAMRMARNGERSLPYHLVYLAEAARVVRMMRRNGALHLHAHFGTNSAEIAMLAQCLGGAQYSFTVHGPEEFDKPVQLGLGEKIHRSAFTVAISSYGRSQLFRWAGHRDWRKVGIVHCGLEPAFYIGEESAPAVAPRLVCVGRLCEQKGQLLLVEAAHLLDRAGVDFELVLAGDGEMRREIDGAIAQYGLQEKIRITGWISSDQVRAELLAARALVLPSFAEGLPVVLMEAMSLHRPVLTTYVAGIPELVKNDENGWLFPAGDIEELARSMRACLEASPARLEEMGRAAYARVVERHSVDTEAGKLAAMIRDSLPSHAGAAV</sequence>
<dbReference type="Pfam" id="PF00534">
    <property type="entry name" value="Glycos_transf_1"/>
    <property type="match status" value="1"/>
</dbReference>
<comment type="caution">
    <text evidence="2">The sequence shown here is derived from an EMBL/GenBank/DDBJ whole genome shotgun (WGS) entry which is preliminary data.</text>
</comment>
<keyword evidence="2" id="KW-0328">Glycosyltransferase</keyword>
<dbReference type="EMBL" id="JBIUZV010000002">
    <property type="protein sequence ID" value="MFJ3045119.1"/>
    <property type="molecule type" value="Genomic_DNA"/>
</dbReference>
<reference evidence="2 3" key="1">
    <citation type="submission" date="2024-10" db="EMBL/GenBank/DDBJ databases">
        <title>The Natural Products Discovery Center: Release of the First 8490 Sequenced Strains for Exploring Actinobacteria Biosynthetic Diversity.</title>
        <authorList>
            <person name="Kalkreuter E."/>
            <person name="Kautsar S.A."/>
            <person name="Yang D."/>
            <person name="Bader C.D."/>
            <person name="Teijaro C.N."/>
            <person name="Fluegel L."/>
            <person name="Davis C.M."/>
            <person name="Simpson J.R."/>
            <person name="Lauterbach L."/>
            <person name="Steele A.D."/>
            <person name="Gui C."/>
            <person name="Meng S."/>
            <person name="Li G."/>
            <person name="Viehrig K."/>
            <person name="Ye F."/>
            <person name="Su P."/>
            <person name="Kiefer A.F."/>
            <person name="Nichols A."/>
            <person name="Cepeda A.J."/>
            <person name="Yan W."/>
            <person name="Fan B."/>
            <person name="Jiang Y."/>
            <person name="Adhikari A."/>
            <person name="Zheng C.-J."/>
            <person name="Schuster L."/>
            <person name="Cowan T.M."/>
            <person name="Smanski M.J."/>
            <person name="Chevrette M.G."/>
            <person name="De Carvalho L.P.S."/>
            <person name="Shen B."/>
        </authorList>
    </citation>
    <scope>NUCLEOTIDE SEQUENCE [LARGE SCALE GENOMIC DNA]</scope>
    <source>
        <strain evidence="2 3">NPDC087045</strain>
    </source>
</reference>
<evidence type="ECO:0000259" key="1">
    <source>
        <dbReference type="Pfam" id="PF00534"/>
    </source>
</evidence>
<accession>A0ABW8EUI4</accession>
<protein>
    <submittedName>
        <fullName evidence="2">Glycosyltransferase family 4 protein</fullName>
        <ecNumber evidence="2">2.4.-.-</ecNumber>
    </submittedName>
</protein>
<proteinExistence type="predicted"/>
<keyword evidence="3" id="KW-1185">Reference proteome</keyword>
<gene>
    <name evidence="2" type="ORF">ACIPEN_04715</name>
</gene>
<organism evidence="2 3">
    <name type="scientific">Herbaspirillum chlorophenolicum</name>
    <dbReference type="NCBI Taxonomy" id="211589"/>
    <lineage>
        <taxon>Bacteria</taxon>
        <taxon>Pseudomonadati</taxon>
        <taxon>Pseudomonadota</taxon>
        <taxon>Betaproteobacteria</taxon>
        <taxon>Burkholderiales</taxon>
        <taxon>Oxalobacteraceae</taxon>
        <taxon>Herbaspirillum</taxon>
    </lineage>
</organism>
<feature type="domain" description="Glycosyl transferase family 1" evidence="1">
    <location>
        <begin position="224"/>
        <end position="378"/>
    </location>
</feature>
<dbReference type="RefSeq" id="WP_402698537.1">
    <property type="nucleotide sequence ID" value="NZ_JBIUZV010000002.1"/>
</dbReference>
<dbReference type="InterPro" id="IPR050194">
    <property type="entry name" value="Glycosyltransferase_grp1"/>
</dbReference>
<dbReference type="CDD" id="cd03801">
    <property type="entry name" value="GT4_PimA-like"/>
    <property type="match status" value="1"/>
</dbReference>
<dbReference type="PANTHER" id="PTHR45947:SF15">
    <property type="entry name" value="TEICHURONIC ACID BIOSYNTHESIS GLYCOSYLTRANSFERASE TUAC-RELATED"/>
    <property type="match status" value="1"/>
</dbReference>
<name>A0ABW8EUI4_9BURK</name>
<evidence type="ECO:0000313" key="2">
    <source>
        <dbReference type="EMBL" id="MFJ3045119.1"/>
    </source>
</evidence>
<keyword evidence="2" id="KW-0808">Transferase</keyword>
<dbReference type="PANTHER" id="PTHR45947">
    <property type="entry name" value="SULFOQUINOVOSYL TRANSFERASE SQD2"/>
    <property type="match status" value="1"/>
</dbReference>
<dbReference type="GO" id="GO:0016757">
    <property type="term" value="F:glycosyltransferase activity"/>
    <property type="evidence" value="ECO:0007669"/>
    <property type="project" value="UniProtKB-KW"/>
</dbReference>
<dbReference type="Proteomes" id="UP001617427">
    <property type="component" value="Unassembled WGS sequence"/>
</dbReference>
<evidence type="ECO:0000313" key="3">
    <source>
        <dbReference type="Proteomes" id="UP001617427"/>
    </source>
</evidence>
<dbReference type="Gene3D" id="3.40.50.2000">
    <property type="entry name" value="Glycogen Phosphorylase B"/>
    <property type="match status" value="2"/>
</dbReference>
<dbReference type="InterPro" id="IPR001296">
    <property type="entry name" value="Glyco_trans_1"/>
</dbReference>